<evidence type="ECO:0000256" key="1">
    <source>
        <dbReference type="ARBA" id="ARBA00023172"/>
    </source>
</evidence>
<reference evidence="5" key="1">
    <citation type="submission" date="2017-10" db="EMBL/GenBank/DDBJ databases">
        <authorList>
            <person name="Regsiter A."/>
            <person name="William W."/>
        </authorList>
    </citation>
    <scope>NUCLEOTIDE SEQUENCE [LARGE SCALE GENOMIC DNA]</scope>
</reference>
<evidence type="ECO:0000259" key="3">
    <source>
        <dbReference type="PROSITE" id="PS51898"/>
    </source>
</evidence>
<dbReference type="AlphaFoldDB" id="A0A2N9AMW5"/>
<evidence type="ECO:0000313" key="5">
    <source>
        <dbReference type="Proteomes" id="UP000233769"/>
    </source>
</evidence>
<dbReference type="GO" id="GO:0003677">
    <property type="term" value="F:DNA binding"/>
    <property type="evidence" value="ECO:0007669"/>
    <property type="project" value="InterPro"/>
</dbReference>
<feature type="region of interest" description="Disordered" evidence="2">
    <location>
        <begin position="362"/>
        <end position="385"/>
    </location>
</feature>
<organism evidence="4 5">
    <name type="scientific">Methylorubrum extorquens</name>
    <name type="common">Methylobacterium dichloromethanicum</name>
    <name type="synonym">Methylobacterium extorquens</name>
    <dbReference type="NCBI Taxonomy" id="408"/>
    <lineage>
        <taxon>Bacteria</taxon>
        <taxon>Pseudomonadati</taxon>
        <taxon>Pseudomonadota</taxon>
        <taxon>Alphaproteobacteria</taxon>
        <taxon>Hyphomicrobiales</taxon>
        <taxon>Methylobacteriaceae</taxon>
        <taxon>Methylorubrum</taxon>
    </lineage>
</organism>
<feature type="compositionally biased region" description="Acidic residues" evidence="2">
    <location>
        <begin position="362"/>
        <end position="381"/>
    </location>
</feature>
<name>A0A2N9AMW5_METEX</name>
<protein>
    <submittedName>
        <fullName evidence="4">Integrase family protein</fullName>
    </submittedName>
</protein>
<gene>
    <name evidence="4" type="ORF">TK0001_2114</name>
</gene>
<proteinExistence type="predicted"/>
<dbReference type="Gene3D" id="1.10.443.10">
    <property type="entry name" value="Intergrase catalytic core"/>
    <property type="match status" value="1"/>
</dbReference>
<keyword evidence="1" id="KW-0233">DNA recombination</keyword>
<dbReference type="InterPro" id="IPR013762">
    <property type="entry name" value="Integrase-like_cat_sf"/>
</dbReference>
<dbReference type="GO" id="GO:0006310">
    <property type="term" value="P:DNA recombination"/>
    <property type="evidence" value="ECO:0007669"/>
    <property type="project" value="UniProtKB-KW"/>
</dbReference>
<dbReference type="GO" id="GO:0015074">
    <property type="term" value="P:DNA integration"/>
    <property type="evidence" value="ECO:0007669"/>
    <property type="project" value="InterPro"/>
</dbReference>
<sequence length="437" mass="49251">MARPKQPARLVWDDVRGVWAIADFIDGRRYKRRTRHGREARGAAQEELALHIAEQGRLERERLAAAPSHDDPANSNPRLVTVAAVLTFYGARMAGTRNAQNTGQHMAHLLRHMKGLTLAQVRGDVCRAYAKDRLAEPYSRPGWKREKLPVPSTIRRELVTLSAAINAWHAEFNLASVPKVVKPAEAKGHPDWLTEREFERLLKAAEGYRWIASDLATREPIWERIEGLRTEPNELLPRFLLVGFYSGTRSAAVLNLRWRRHRTAGFIDFTTTTLFREGPEAEESRKRQPPCRIHDRLLPHLQAWRDADLKAGISRVVHRNGAAAKRVSKGFRLAAIRAGLDRRDIDGTYRVADLAAGLETELPEEDEGYLPDEEEGGEADELGWPTPHILRHTRATLMLRAGVPPVEVGEYLGMSLAMVLKRYGHTSSEYQRAAAAA</sequence>
<dbReference type="InterPro" id="IPR011010">
    <property type="entry name" value="DNA_brk_join_enz"/>
</dbReference>
<dbReference type="EMBL" id="LT962688">
    <property type="protein sequence ID" value="SOR28716.1"/>
    <property type="molecule type" value="Genomic_DNA"/>
</dbReference>
<dbReference type="InterPro" id="IPR002104">
    <property type="entry name" value="Integrase_catalytic"/>
</dbReference>
<dbReference type="PROSITE" id="PS51898">
    <property type="entry name" value="TYR_RECOMBINASE"/>
    <property type="match status" value="1"/>
</dbReference>
<accession>A0A2N9AMW5</accession>
<feature type="domain" description="Tyr recombinase" evidence="3">
    <location>
        <begin position="188"/>
        <end position="436"/>
    </location>
</feature>
<evidence type="ECO:0000256" key="2">
    <source>
        <dbReference type="SAM" id="MobiDB-lite"/>
    </source>
</evidence>
<dbReference type="Proteomes" id="UP000233769">
    <property type="component" value="Chromosome tk0001"/>
</dbReference>
<evidence type="ECO:0000313" key="4">
    <source>
        <dbReference type="EMBL" id="SOR28716.1"/>
    </source>
</evidence>
<dbReference type="SUPFAM" id="SSF56349">
    <property type="entry name" value="DNA breaking-rejoining enzymes"/>
    <property type="match status" value="1"/>
</dbReference>